<evidence type="ECO:0000313" key="2">
    <source>
        <dbReference type="Proteomes" id="UP001153334"/>
    </source>
</evidence>
<comment type="caution">
    <text evidence="1">The sequence shown here is derived from an EMBL/GenBank/DDBJ whole genome shotgun (WGS) entry which is preliminary data.</text>
</comment>
<proteinExistence type="predicted"/>
<reference evidence="1" key="1">
    <citation type="submission" date="2022-11" db="EMBL/GenBank/DDBJ databases">
        <title>Genome Sequence of Nemania bipapillata.</title>
        <authorList>
            <person name="Buettner E."/>
        </authorList>
    </citation>
    <scope>NUCLEOTIDE SEQUENCE</scope>
    <source>
        <strain evidence="1">CP14</strain>
    </source>
</reference>
<organism evidence="1 2">
    <name type="scientific">Nemania bipapillata</name>
    <dbReference type="NCBI Taxonomy" id="110536"/>
    <lineage>
        <taxon>Eukaryota</taxon>
        <taxon>Fungi</taxon>
        <taxon>Dikarya</taxon>
        <taxon>Ascomycota</taxon>
        <taxon>Pezizomycotina</taxon>
        <taxon>Sordariomycetes</taxon>
        <taxon>Xylariomycetidae</taxon>
        <taxon>Xylariales</taxon>
        <taxon>Xylariaceae</taxon>
        <taxon>Nemania</taxon>
    </lineage>
</organism>
<protein>
    <submittedName>
        <fullName evidence="1">Uncharacterized protein</fullName>
    </submittedName>
</protein>
<dbReference type="EMBL" id="JAPESX010000577">
    <property type="protein sequence ID" value="KAJ8120638.1"/>
    <property type="molecule type" value="Genomic_DNA"/>
</dbReference>
<name>A0ACC2IZT0_9PEZI</name>
<dbReference type="Proteomes" id="UP001153334">
    <property type="component" value="Unassembled WGS sequence"/>
</dbReference>
<gene>
    <name evidence="1" type="ORF">ONZ43_g2704</name>
</gene>
<evidence type="ECO:0000313" key="1">
    <source>
        <dbReference type="EMBL" id="KAJ8120638.1"/>
    </source>
</evidence>
<keyword evidence="2" id="KW-1185">Reference proteome</keyword>
<accession>A0ACC2IZT0</accession>
<sequence>MSTFHPFPKLPLEIRQQIWEMSVEPREVAVGYHLTRRRRSPPPSLLHACSEARSHLQGQYTKVFGFAEPLTYLERQRMKEPPIYTWVNVKLDTVYCAQFTLEQVVSELPLVRWLIIEMQDPDYWFYNQCSTLRHMGKTLETVTMLHPAPRSKSGRFDSRWWTEWDDWMESCYFTCGPVHFYTRIIWPEFPEAGEINPDNYLKIERDWRRKRWAVDPDQWGTVSDDDDDRMSAPGRFRLGWRHVPGCTCSYKRPPNE</sequence>